<reference evidence="1" key="1">
    <citation type="submission" date="2020-07" db="EMBL/GenBank/DDBJ databases">
        <title>Clarias magur genome sequencing, assembly and annotation.</title>
        <authorList>
            <person name="Kushwaha B."/>
            <person name="Kumar R."/>
            <person name="Das P."/>
            <person name="Joshi C.G."/>
            <person name="Kumar D."/>
            <person name="Nagpure N.S."/>
            <person name="Pandey M."/>
            <person name="Agarwal S."/>
            <person name="Srivastava S."/>
            <person name="Singh M."/>
            <person name="Sahoo L."/>
            <person name="Jayasankar P."/>
            <person name="Meher P.K."/>
            <person name="Koringa P.G."/>
            <person name="Iquebal M.A."/>
            <person name="Das S.P."/>
            <person name="Bit A."/>
            <person name="Patnaik S."/>
            <person name="Patel N."/>
            <person name="Shah T.M."/>
            <person name="Hinsu A."/>
            <person name="Jena J.K."/>
        </authorList>
    </citation>
    <scope>NUCLEOTIDE SEQUENCE</scope>
    <source>
        <strain evidence="1">CIFAMagur01</strain>
        <tissue evidence="1">Testis</tissue>
    </source>
</reference>
<name>A0A8J4UC67_CLAMG</name>
<dbReference type="Proteomes" id="UP000727407">
    <property type="component" value="Unassembled WGS sequence"/>
</dbReference>
<comment type="caution">
    <text evidence="1">The sequence shown here is derived from an EMBL/GenBank/DDBJ whole genome shotgun (WGS) entry which is preliminary data.</text>
</comment>
<dbReference type="EMBL" id="QNUK01000350">
    <property type="protein sequence ID" value="KAF5894927.1"/>
    <property type="molecule type" value="Genomic_DNA"/>
</dbReference>
<proteinExistence type="predicted"/>
<evidence type="ECO:0000313" key="1">
    <source>
        <dbReference type="EMBL" id="KAF5894927.1"/>
    </source>
</evidence>
<organism evidence="1 2">
    <name type="scientific">Clarias magur</name>
    <name type="common">Asian catfish</name>
    <name type="synonym">Macropteronotus magur</name>
    <dbReference type="NCBI Taxonomy" id="1594786"/>
    <lineage>
        <taxon>Eukaryota</taxon>
        <taxon>Metazoa</taxon>
        <taxon>Chordata</taxon>
        <taxon>Craniata</taxon>
        <taxon>Vertebrata</taxon>
        <taxon>Euteleostomi</taxon>
        <taxon>Actinopterygii</taxon>
        <taxon>Neopterygii</taxon>
        <taxon>Teleostei</taxon>
        <taxon>Ostariophysi</taxon>
        <taxon>Siluriformes</taxon>
        <taxon>Clariidae</taxon>
        <taxon>Clarias</taxon>
    </lineage>
</organism>
<feature type="non-terminal residue" evidence="1">
    <location>
        <position position="54"/>
    </location>
</feature>
<accession>A0A8J4UC67</accession>
<gene>
    <name evidence="1" type="ORF">DAT39_015383</name>
</gene>
<keyword evidence="2" id="KW-1185">Reference proteome</keyword>
<protein>
    <submittedName>
        <fullName evidence="1">Uncharacterized protein</fullName>
    </submittedName>
</protein>
<evidence type="ECO:0000313" key="2">
    <source>
        <dbReference type="Proteomes" id="UP000727407"/>
    </source>
</evidence>
<dbReference type="AlphaFoldDB" id="A0A8J4UC67"/>
<sequence>MMSVSNPCFSHSRKAGAVQVHTPMGVASTVVATAHLMLGIPQGHLTGPGHNQCS</sequence>